<reference evidence="2" key="2">
    <citation type="journal article" date="2021" name="PeerJ">
        <title>Extensive microbial diversity within the chicken gut microbiome revealed by metagenomics and culture.</title>
        <authorList>
            <person name="Gilroy R."/>
            <person name="Ravi A."/>
            <person name="Getino M."/>
            <person name="Pursley I."/>
            <person name="Horton D.L."/>
            <person name="Alikhan N.F."/>
            <person name="Baker D."/>
            <person name="Gharbi K."/>
            <person name="Hall N."/>
            <person name="Watson M."/>
            <person name="Adriaenssens E.M."/>
            <person name="Foster-Nyarko E."/>
            <person name="Jarju S."/>
            <person name="Secka A."/>
            <person name="Antonio M."/>
            <person name="Oren A."/>
            <person name="Chaudhuri R.R."/>
            <person name="La Ragione R."/>
            <person name="Hildebrand F."/>
            <person name="Pallen M.J."/>
        </authorList>
    </citation>
    <scope>NUCLEOTIDE SEQUENCE</scope>
    <source>
        <strain evidence="2">D3-1215</strain>
    </source>
</reference>
<comment type="caution">
    <text evidence="2">The sequence shown here is derived from an EMBL/GenBank/DDBJ whole genome shotgun (WGS) entry which is preliminary data.</text>
</comment>
<dbReference type="Gene3D" id="2.40.10.10">
    <property type="entry name" value="Trypsin-like serine proteases"/>
    <property type="match status" value="2"/>
</dbReference>
<feature type="chain" id="PRO_5038934509" evidence="1">
    <location>
        <begin position="22"/>
        <end position="717"/>
    </location>
</feature>
<organism evidence="2 3">
    <name type="scientific">Candidatus Enterocola intestinipullorum</name>
    <dbReference type="NCBI Taxonomy" id="2840783"/>
    <lineage>
        <taxon>Bacteria</taxon>
        <taxon>Pseudomonadati</taxon>
        <taxon>Bacteroidota</taxon>
        <taxon>Bacteroidia</taxon>
        <taxon>Bacteroidales</taxon>
        <taxon>Candidatus Enterocola</taxon>
    </lineage>
</organism>
<dbReference type="NCBIfam" id="TIGR04183">
    <property type="entry name" value="Por_Secre_tail"/>
    <property type="match status" value="1"/>
</dbReference>
<dbReference type="Proteomes" id="UP000823637">
    <property type="component" value="Unassembled WGS sequence"/>
</dbReference>
<dbReference type="InterPro" id="IPR009003">
    <property type="entry name" value="Peptidase_S1_PA"/>
</dbReference>
<name>A0A9D9EG83_9BACT</name>
<dbReference type="InterPro" id="IPR026444">
    <property type="entry name" value="Secre_tail"/>
</dbReference>
<dbReference type="Pfam" id="PF13365">
    <property type="entry name" value="Trypsin_2"/>
    <property type="match status" value="1"/>
</dbReference>
<accession>A0A9D9EG83</accession>
<dbReference type="EMBL" id="JADIMR010000106">
    <property type="protein sequence ID" value="MBO8447516.1"/>
    <property type="molecule type" value="Genomic_DNA"/>
</dbReference>
<proteinExistence type="predicted"/>
<dbReference type="AlphaFoldDB" id="A0A9D9EG83"/>
<dbReference type="PANTHER" id="PTHR36234:SF5">
    <property type="entry name" value="LYSYL ENDOPEPTIDASE"/>
    <property type="match status" value="1"/>
</dbReference>
<evidence type="ECO:0000313" key="3">
    <source>
        <dbReference type="Proteomes" id="UP000823637"/>
    </source>
</evidence>
<dbReference type="SUPFAM" id="SSF50494">
    <property type="entry name" value="Trypsin-like serine proteases"/>
    <property type="match status" value="1"/>
</dbReference>
<dbReference type="PANTHER" id="PTHR36234">
    <property type="entry name" value="LYSYL ENDOPEPTIDASE"/>
    <property type="match status" value="1"/>
</dbReference>
<keyword evidence="1" id="KW-0732">Signal</keyword>
<evidence type="ECO:0000256" key="1">
    <source>
        <dbReference type="SAM" id="SignalP"/>
    </source>
</evidence>
<gene>
    <name evidence="2" type="ORF">IAC32_07225</name>
</gene>
<sequence length="717" mass="78137">MKRLLLIAVFFVNAVFLTAQIQTSCLPKSFELAGSGQNMRSMLADEDLQFVEFLPDTALKPVQDTQNRALWSGYVKECSYSPDNSGNTVSLPDGGKLWRLGIACPGAAAVGLVLDSFEIPDGAYVFVCDAHGNGFIGGFGAGNNNVHRRLPVRPFDSDSVVLEYYEPSDAAFPGTLRVASISYETVCLQTAFRRTGNFLAAENCSPHTSSNPELDNIKRGVCLQYIRDNNEHRTYYSTGSLINNPDGKPYIYTAAHNSYSNPGEAEDYVCYFNYEVPALDSLVRGTAECTVAGATVLAKSDDLDFALLELNTAPPRSYRPYMLGWTADGIDGDYLLCIQHPQGDTKRYSVCEDLDITTFCNANGCLYRNGFFLIPEWIHGTTAAGSSGSPLIIMGGEKVVGALTGGASTCSAPYNDDFSRFALAFDVYPESIRQMKAWLDPDGEGIRSMDGREMYAEPSVRTGNIPSGGKPSIITLSSANDYYTGHNSMGHTAYAEKFEFETDQLLSGVYVMQYLSSNRYGNNTWLRIYEGGDVPGNLLYEAALPKYSQGNVSNISQAENFMAFPEEIRAGKSFYVSCELEYAGNMDMFSVYAAPAAYNTAYFEAGDVWSAFTGHPVRPQDLSLWIEPVLRDNHALAASAEDAPSTISLLPNPTYGDLTVYGTDGSGFDYRIYDLSGRLCSQGHAIDGKIAMPAEPGFYVVSIHAGGGTLNEKVLKL</sequence>
<feature type="signal peptide" evidence="1">
    <location>
        <begin position="1"/>
        <end position="21"/>
    </location>
</feature>
<dbReference type="InterPro" id="IPR043504">
    <property type="entry name" value="Peptidase_S1_PA_chymotrypsin"/>
</dbReference>
<evidence type="ECO:0000313" key="2">
    <source>
        <dbReference type="EMBL" id="MBO8447516.1"/>
    </source>
</evidence>
<reference evidence="2" key="1">
    <citation type="submission" date="2020-10" db="EMBL/GenBank/DDBJ databases">
        <authorList>
            <person name="Gilroy R."/>
        </authorList>
    </citation>
    <scope>NUCLEOTIDE SEQUENCE</scope>
    <source>
        <strain evidence="2">D3-1215</strain>
    </source>
</reference>
<protein>
    <submittedName>
        <fullName evidence="2">Trypsin-like peptidase domain-containing protein</fullName>
    </submittedName>
</protein>